<gene>
    <name evidence="1" type="ORF">S12H4_06862</name>
</gene>
<evidence type="ECO:0000313" key="1">
    <source>
        <dbReference type="EMBL" id="GAI71527.1"/>
    </source>
</evidence>
<dbReference type="EMBL" id="BARW01002471">
    <property type="protein sequence ID" value="GAI71527.1"/>
    <property type="molecule type" value="Genomic_DNA"/>
</dbReference>
<proteinExistence type="predicted"/>
<comment type="caution">
    <text evidence="1">The sequence shown here is derived from an EMBL/GenBank/DDBJ whole genome shotgun (WGS) entry which is preliminary data.</text>
</comment>
<name>X1QSL1_9ZZZZ</name>
<dbReference type="AlphaFoldDB" id="X1QSL1"/>
<protein>
    <submittedName>
        <fullName evidence="1">Uncharacterized protein</fullName>
    </submittedName>
</protein>
<sequence length="52" mass="5608">ARVNVGGDWNINAPLARSKIGSGFRKVYADLIMQFFTKASPPPVAYGPVESN</sequence>
<accession>X1QSL1</accession>
<reference evidence="1" key="1">
    <citation type="journal article" date="2014" name="Front. Microbiol.">
        <title>High frequency of phylogenetically diverse reductive dehalogenase-homologous genes in deep subseafloor sedimentary metagenomes.</title>
        <authorList>
            <person name="Kawai M."/>
            <person name="Futagami T."/>
            <person name="Toyoda A."/>
            <person name="Takaki Y."/>
            <person name="Nishi S."/>
            <person name="Hori S."/>
            <person name="Arai W."/>
            <person name="Tsubouchi T."/>
            <person name="Morono Y."/>
            <person name="Uchiyama I."/>
            <person name="Ito T."/>
            <person name="Fujiyama A."/>
            <person name="Inagaki F."/>
            <person name="Takami H."/>
        </authorList>
    </citation>
    <scope>NUCLEOTIDE SEQUENCE</scope>
    <source>
        <strain evidence="1">Expedition CK06-06</strain>
    </source>
</reference>
<feature type="non-terminal residue" evidence="1">
    <location>
        <position position="1"/>
    </location>
</feature>
<organism evidence="1">
    <name type="scientific">marine sediment metagenome</name>
    <dbReference type="NCBI Taxonomy" id="412755"/>
    <lineage>
        <taxon>unclassified sequences</taxon>
        <taxon>metagenomes</taxon>
        <taxon>ecological metagenomes</taxon>
    </lineage>
</organism>